<dbReference type="VEuPathDB" id="CryptoDB:Cvel_8154"/>
<feature type="region of interest" description="Disordered" evidence="1">
    <location>
        <begin position="173"/>
        <end position="196"/>
    </location>
</feature>
<name>A0A0K6S9K4_9ALVE</name>
<gene>
    <name evidence="2" type="ORF">Cvel_8154.t1.CR2</name>
</gene>
<sequence>MESFDEDRDVSGGGAEPAAPLNEGDGSGPPVELSERKKGVIARRAGGAWFPAQVMREGKRRIDVAILQQSPRTGQWKPSRLEEIDDRKGDEVAAHFQFGEGMQIPAEALARVRGGGEGASGDFLEEGGRASDSAAWDPSVEAEEDTIQYPDIPDSDSVHSDDDDSLFGVNALAPDASTGGQFGSTGEGPRGMGGASEKVEQPEFLGFCRLKRKVRREKMRAFRAKRQRMAQQKAGERFNKAFSLVLRVQKAAAARKLVSREENSMKGHVEATAAEEIHQGLFKESDEKEFRRWKDCFVFVLDSAMEASEARAKGKKPLTLRIVRTWKLKNGERVAKSKLVIRGFEDKRKFVETYSGTADSRLVRASIVWALTKGLKAAKSDVSTAFLQCPYEDEDI</sequence>
<accession>A0A0K6S9K4</accession>
<evidence type="ECO:0000256" key="1">
    <source>
        <dbReference type="SAM" id="MobiDB-lite"/>
    </source>
</evidence>
<proteinExistence type="predicted"/>
<dbReference type="AlphaFoldDB" id="A0A0K6S9K4"/>
<dbReference type="EMBL" id="CDMZ01003627">
    <property type="protein sequence ID" value="CUC10328.1"/>
    <property type="molecule type" value="Genomic_DNA"/>
</dbReference>
<reference evidence="2" key="1">
    <citation type="submission" date="2014-11" db="EMBL/GenBank/DDBJ databases">
        <title>Molecular phylogeny of cliff fern family Woodsiaceae with morphological implications.</title>
        <authorList>
            <person name="Shao Y.-Z."/>
            <person name="Wei R."/>
            <person name="Zhang X.-C."/>
        </authorList>
    </citation>
    <scope>NUCLEOTIDE SEQUENCE</scope>
</reference>
<protein>
    <recommendedName>
        <fullName evidence="3">Reverse transcriptase Ty1/copia-type domain-containing protein</fullName>
    </recommendedName>
</protein>
<evidence type="ECO:0000313" key="2">
    <source>
        <dbReference type="EMBL" id="CUC10328.1"/>
    </source>
</evidence>
<feature type="region of interest" description="Disordered" evidence="1">
    <location>
        <begin position="1"/>
        <end position="38"/>
    </location>
</feature>
<dbReference type="PhylomeDB" id="A0A0K6S9K4"/>
<organism evidence="2">
    <name type="scientific">Chromera velia CCMP2878</name>
    <dbReference type="NCBI Taxonomy" id="1169474"/>
    <lineage>
        <taxon>Eukaryota</taxon>
        <taxon>Sar</taxon>
        <taxon>Alveolata</taxon>
        <taxon>Colpodellida</taxon>
        <taxon>Chromeraceae</taxon>
        <taxon>Chromera</taxon>
    </lineage>
</organism>
<evidence type="ECO:0008006" key="3">
    <source>
        <dbReference type="Google" id="ProtNLM"/>
    </source>
</evidence>
<feature type="compositionally biased region" description="Gly residues" evidence="1">
    <location>
        <begin position="180"/>
        <end position="194"/>
    </location>
</feature>